<name>A0A9P7NBK8_9HYPO</name>
<sequence>RQCARSRGLAPMPTRPTSRCHVLLRVERRCRNQTMPRTTTHQPIRQCRRSELARNFQHV</sequence>
<evidence type="ECO:0000313" key="1">
    <source>
        <dbReference type="EMBL" id="KAG6004947.1"/>
    </source>
</evidence>
<dbReference type="EMBL" id="SRPW01001202">
    <property type="protein sequence ID" value="KAG6004947.1"/>
    <property type="molecule type" value="Genomic_DNA"/>
</dbReference>
<gene>
    <name evidence="1" type="ORF">E4U43_000654</name>
</gene>
<evidence type="ECO:0000313" key="2">
    <source>
        <dbReference type="Proteomes" id="UP000748025"/>
    </source>
</evidence>
<dbReference type="AlphaFoldDB" id="A0A9P7NBK8"/>
<comment type="caution">
    <text evidence="1">The sequence shown here is derived from an EMBL/GenBank/DDBJ whole genome shotgun (WGS) entry which is preliminary data.</text>
</comment>
<organism evidence="1 2">
    <name type="scientific">Claviceps pusilla</name>
    <dbReference type="NCBI Taxonomy" id="123648"/>
    <lineage>
        <taxon>Eukaryota</taxon>
        <taxon>Fungi</taxon>
        <taxon>Dikarya</taxon>
        <taxon>Ascomycota</taxon>
        <taxon>Pezizomycotina</taxon>
        <taxon>Sordariomycetes</taxon>
        <taxon>Hypocreomycetidae</taxon>
        <taxon>Hypocreales</taxon>
        <taxon>Clavicipitaceae</taxon>
        <taxon>Claviceps</taxon>
    </lineage>
</organism>
<reference evidence="1" key="1">
    <citation type="journal article" date="2020" name="bioRxiv">
        <title>Whole genome comparisons of ergot fungi reveals the divergence and evolution of species within the genus Claviceps are the result of varying mechanisms driving genome evolution and host range expansion.</title>
        <authorList>
            <person name="Wyka S.A."/>
            <person name="Mondo S.J."/>
            <person name="Liu M."/>
            <person name="Dettman J."/>
            <person name="Nalam V."/>
            <person name="Broders K.D."/>
        </authorList>
    </citation>
    <scope>NUCLEOTIDE SEQUENCE</scope>
    <source>
        <strain evidence="1">CCC 602</strain>
    </source>
</reference>
<accession>A0A9P7NBK8</accession>
<keyword evidence="2" id="KW-1185">Reference proteome</keyword>
<feature type="non-terminal residue" evidence="1">
    <location>
        <position position="1"/>
    </location>
</feature>
<proteinExistence type="predicted"/>
<feature type="non-terminal residue" evidence="1">
    <location>
        <position position="59"/>
    </location>
</feature>
<protein>
    <submittedName>
        <fullName evidence="1">Uncharacterized protein</fullName>
    </submittedName>
</protein>
<dbReference type="Proteomes" id="UP000748025">
    <property type="component" value="Unassembled WGS sequence"/>
</dbReference>